<reference evidence="2" key="1">
    <citation type="submission" date="2021-01" db="EMBL/GenBank/DDBJ databases">
        <authorList>
            <person name="Kaushik A."/>
        </authorList>
    </citation>
    <scope>NUCLEOTIDE SEQUENCE</scope>
    <source>
        <strain evidence="2">AG4-RS23</strain>
    </source>
</reference>
<dbReference type="FunFam" id="3.30.70.80:FF:000005">
    <property type="entry name" value="Proteinase inhibitor I2B"/>
    <property type="match status" value="1"/>
</dbReference>
<dbReference type="GO" id="GO:0004866">
    <property type="term" value="F:endopeptidase inhibitor activity"/>
    <property type="evidence" value="ECO:0007669"/>
    <property type="project" value="TreeGrafter"/>
</dbReference>
<protein>
    <recommendedName>
        <fullName evidence="4">Inhibitor I9 domain-containing protein</fullName>
    </recommendedName>
</protein>
<dbReference type="PANTHER" id="PTHR28288">
    <property type="entry name" value="PROTEASE B INHIBITOR 2"/>
    <property type="match status" value="1"/>
</dbReference>
<dbReference type="AlphaFoldDB" id="A0A8H3BEH1"/>
<dbReference type="EMBL" id="CAJMWY010001013">
    <property type="protein sequence ID" value="CAE6455687.1"/>
    <property type="molecule type" value="Genomic_DNA"/>
</dbReference>
<dbReference type="GO" id="GO:0042144">
    <property type="term" value="P:vacuole fusion, non-autophagic"/>
    <property type="evidence" value="ECO:0007669"/>
    <property type="project" value="TreeGrafter"/>
</dbReference>
<evidence type="ECO:0000313" key="3">
    <source>
        <dbReference type="Proteomes" id="UP000663861"/>
    </source>
</evidence>
<accession>A0A8H3BEH1</accession>
<sequence>MKTYMVMFTESTTKEQMENYKHRVQESGGSIKYEYDIIKGMAVNMPDDYVQSFASDPIVSTMEADGIATTQN</sequence>
<gene>
    <name evidence="2" type="ORF">RDB_LOCUS60627</name>
</gene>
<evidence type="ECO:0000313" key="2">
    <source>
        <dbReference type="EMBL" id="CAE6455687.1"/>
    </source>
</evidence>
<dbReference type="PANTHER" id="PTHR28288:SF2">
    <property type="entry name" value="PROTEASE B INHIBITOR 2"/>
    <property type="match status" value="1"/>
</dbReference>
<dbReference type="Gene3D" id="3.30.70.80">
    <property type="entry name" value="Peptidase S8 propeptide/proteinase inhibitor I9"/>
    <property type="match status" value="1"/>
</dbReference>
<comment type="similarity">
    <text evidence="1">Belongs to the protease inhibitor I9 family.</text>
</comment>
<proteinExistence type="inferred from homology"/>
<dbReference type="InterPro" id="IPR052471">
    <property type="entry name" value="PBI_I9"/>
</dbReference>
<dbReference type="Proteomes" id="UP000663861">
    <property type="component" value="Unassembled WGS sequence"/>
</dbReference>
<evidence type="ECO:0008006" key="4">
    <source>
        <dbReference type="Google" id="ProtNLM"/>
    </source>
</evidence>
<dbReference type="SUPFAM" id="SSF54897">
    <property type="entry name" value="Protease propeptides/inhibitors"/>
    <property type="match status" value="1"/>
</dbReference>
<name>A0A8H3BEH1_9AGAM</name>
<evidence type="ECO:0000256" key="1">
    <source>
        <dbReference type="ARBA" id="ARBA00038069"/>
    </source>
</evidence>
<dbReference type="InterPro" id="IPR037045">
    <property type="entry name" value="S8pro/Inhibitor_I9_sf"/>
</dbReference>
<comment type="caution">
    <text evidence="2">The sequence shown here is derived from an EMBL/GenBank/DDBJ whole genome shotgun (WGS) entry which is preliminary data.</text>
</comment>
<organism evidence="2 3">
    <name type="scientific">Rhizoctonia solani</name>
    <dbReference type="NCBI Taxonomy" id="456999"/>
    <lineage>
        <taxon>Eukaryota</taxon>
        <taxon>Fungi</taxon>
        <taxon>Dikarya</taxon>
        <taxon>Basidiomycota</taxon>
        <taxon>Agaricomycotina</taxon>
        <taxon>Agaricomycetes</taxon>
        <taxon>Cantharellales</taxon>
        <taxon>Ceratobasidiaceae</taxon>
        <taxon>Rhizoctonia</taxon>
    </lineage>
</organism>